<comment type="catalytic activity">
    <reaction evidence="1">
        <text>5-dehydro-4-deoxy-D-glucuronate = 3-deoxy-D-glycero-2,5-hexodiulosonate</text>
        <dbReference type="Rhea" id="RHEA:23896"/>
        <dbReference type="ChEBI" id="CHEBI:17117"/>
        <dbReference type="ChEBI" id="CHEBI:29071"/>
        <dbReference type="EC" id="5.3.1.17"/>
    </reaction>
</comment>
<name>A0A419B057_PECCA</name>
<dbReference type="EC" id="5.3.1.17" evidence="4"/>
<evidence type="ECO:0000313" key="7">
    <source>
        <dbReference type="Proteomes" id="UP000283655"/>
    </source>
</evidence>
<dbReference type="InterPro" id="IPR011051">
    <property type="entry name" value="RmlC_Cupin_sf"/>
</dbReference>
<dbReference type="GO" id="GO:0019698">
    <property type="term" value="P:D-galacturonate catabolic process"/>
    <property type="evidence" value="ECO:0007669"/>
    <property type="project" value="TreeGrafter"/>
</dbReference>
<gene>
    <name evidence="6" type="ORF">D5071_05565</name>
</gene>
<evidence type="ECO:0000256" key="5">
    <source>
        <dbReference type="ARBA" id="ARBA00022833"/>
    </source>
</evidence>
<organism evidence="6 7">
    <name type="scientific">Pectobacterium carotovorum</name>
    <name type="common">Erwinia carotovora</name>
    <dbReference type="NCBI Taxonomy" id="554"/>
    <lineage>
        <taxon>Bacteria</taxon>
        <taxon>Pseudomonadati</taxon>
        <taxon>Pseudomonadota</taxon>
        <taxon>Gammaproteobacteria</taxon>
        <taxon>Enterobacterales</taxon>
        <taxon>Pectobacteriaceae</taxon>
        <taxon>Pectobacterium</taxon>
    </lineage>
</organism>
<comment type="similarity">
    <text evidence="3">Belongs to the KduI family.</text>
</comment>
<evidence type="ECO:0000256" key="1">
    <source>
        <dbReference type="ARBA" id="ARBA00000552"/>
    </source>
</evidence>
<comment type="pathway">
    <text evidence="2">Glycan metabolism; pectin degradation; 2-dehydro-3-deoxy-D-gluconate from pectin: step 4/5.</text>
</comment>
<dbReference type="InterPro" id="IPR014710">
    <property type="entry name" value="RmlC-like_jellyroll"/>
</dbReference>
<dbReference type="Proteomes" id="UP000283655">
    <property type="component" value="Unassembled WGS sequence"/>
</dbReference>
<proteinExistence type="inferred from homology"/>
<dbReference type="GO" id="GO:0045490">
    <property type="term" value="P:pectin catabolic process"/>
    <property type="evidence" value="ECO:0007669"/>
    <property type="project" value="UniProtKB-UniPathway"/>
</dbReference>
<dbReference type="PANTHER" id="PTHR38461:SF1">
    <property type="entry name" value="4-DEOXY-L-THREO-5-HEXOSULOSE-URONATE KETOL-ISOMERASE"/>
    <property type="match status" value="1"/>
</dbReference>
<dbReference type="Gene3D" id="2.60.120.10">
    <property type="entry name" value="Jelly Rolls"/>
    <property type="match status" value="1"/>
</dbReference>
<reference evidence="6 7" key="1">
    <citation type="submission" date="2018-09" db="EMBL/GenBank/DDBJ databases">
        <title>Phylogenetic diversity of Pectobacterium and Dickeya strains causing blackleg disease of potato in Morocco.</title>
        <authorList>
            <person name="Oulghazi S."/>
            <person name="Moumni M."/>
            <person name="Faure D."/>
        </authorList>
    </citation>
    <scope>NUCLEOTIDE SEQUENCE [LARGE SCALE GENOMIC DNA]</scope>
    <source>
        <strain evidence="6 7">S1.15.11.2D</strain>
    </source>
</reference>
<keyword evidence="5" id="KW-0862">Zinc</keyword>
<dbReference type="SUPFAM" id="SSF51182">
    <property type="entry name" value="RmlC-like cupins"/>
    <property type="match status" value="1"/>
</dbReference>
<dbReference type="UniPathway" id="UPA00545">
    <property type="reaction ID" value="UER00826"/>
</dbReference>
<dbReference type="EMBL" id="QZDH01000008">
    <property type="protein sequence ID" value="RJL54035.1"/>
    <property type="molecule type" value="Genomic_DNA"/>
</dbReference>
<protein>
    <recommendedName>
        <fullName evidence="4">5-dehydro-4-deoxy-D-glucuronate isomerase</fullName>
        <ecNumber evidence="4">5.3.1.17</ecNumber>
    </recommendedName>
</protein>
<evidence type="ECO:0000256" key="2">
    <source>
        <dbReference type="ARBA" id="ARBA00005148"/>
    </source>
</evidence>
<evidence type="ECO:0000313" key="6">
    <source>
        <dbReference type="EMBL" id="RJL54035.1"/>
    </source>
</evidence>
<evidence type="ECO:0000256" key="3">
    <source>
        <dbReference type="ARBA" id="ARBA00008086"/>
    </source>
</evidence>
<accession>A0A419B057</accession>
<dbReference type="InterPro" id="IPR007045">
    <property type="entry name" value="KduI"/>
</dbReference>
<comment type="caution">
    <text evidence="6">The sequence shown here is derived from an EMBL/GenBank/DDBJ whole genome shotgun (WGS) entry which is preliminary data.</text>
</comment>
<dbReference type="AlphaFoldDB" id="A0A419B057"/>
<dbReference type="GO" id="GO:0042840">
    <property type="term" value="P:D-glucuronate catabolic process"/>
    <property type="evidence" value="ECO:0007669"/>
    <property type="project" value="TreeGrafter"/>
</dbReference>
<keyword evidence="6" id="KW-0413">Isomerase</keyword>
<dbReference type="GO" id="GO:0046872">
    <property type="term" value="F:metal ion binding"/>
    <property type="evidence" value="ECO:0007669"/>
    <property type="project" value="TreeGrafter"/>
</dbReference>
<evidence type="ECO:0000256" key="4">
    <source>
        <dbReference type="ARBA" id="ARBA00012547"/>
    </source>
</evidence>
<dbReference type="PANTHER" id="PTHR38461">
    <property type="entry name" value="4-DEOXY-L-THREO-5-HEXOSULOSE-URONATE KETOL-ISOMERASE"/>
    <property type="match status" value="1"/>
</dbReference>
<dbReference type="GO" id="GO:0008697">
    <property type="term" value="F:4-deoxy-L-threo-5-hexosulose-uronate ketol-isomerase activity"/>
    <property type="evidence" value="ECO:0007669"/>
    <property type="project" value="UniProtKB-EC"/>
</dbReference>
<sequence>MKNERTVVSPIWSMHSGVGTRRYTFIWGMVGENHVFGDMDHVKVSELR</sequence>